<dbReference type="SUPFAM" id="SSF81901">
    <property type="entry name" value="HCP-like"/>
    <property type="match status" value="1"/>
</dbReference>
<dbReference type="PANTHER" id="PTHR47936">
    <property type="entry name" value="PPR_LONG DOMAIN-CONTAINING PROTEIN"/>
    <property type="match status" value="1"/>
</dbReference>
<protein>
    <submittedName>
        <fullName evidence="5">Pentatricopeptide repeat-containing protein At2g32630-like</fullName>
    </submittedName>
</protein>
<reference evidence="5" key="2">
    <citation type="submission" date="2025-08" db="UniProtKB">
        <authorList>
            <consortium name="RefSeq"/>
        </authorList>
    </citation>
    <scope>IDENTIFICATION</scope>
    <source>
        <tissue evidence="5">Leaf</tissue>
    </source>
</reference>
<evidence type="ECO:0000256" key="1">
    <source>
        <dbReference type="ARBA" id="ARBA00007626"/>
    </source>
</evidence>
<dbReference type="Proteomes" id="UP000694864">
    <property type="component" value="Chromosome 14"/>
</dbReference>
<dbReference type="NCBIfam" id="TIGR00756">
    <property type="entry name" value="PPR"/>
    <property type="match status" value="3"/>
</dbReference>
<dbReference type="Gene3D" id="1.25.40.10">
    <property type="entry name" value="Tetratricopeptide repeat domain"/>
    <property type="match status" value="2"/>
</dbReference>
<keyword evidence="2" id="KW-0677">Repeat</keyword>
<organism evidence="4 5">
    <name type="scientific">Camelina sativa</name>
    <name type="common">False flax</name>
    <name type="synonym">Myagrum sativum</name>
    <dbReference type="NCBI Taxonomy" id="90675"/>
    <lineage>
        <taxon>Eukaryota</taxon>
        <taxon>Viridiplantae</taxon>
        <taxon>Streptophyta</taxon>
        <taxon>Embryophyta</taxon>
        <taxon>Tracheophyta</taxon>
        <taxon>Spermatophyta</taxon>
        <taxon>Magnoliopsida</taxon>
        <taxon>eudicotyledons</taxon>
        <taxon>Gunneridae</taxon>
        <taxon>Pentapetalae</taxon>
        <taxon>rosids</taxon>
        <taxon>malvids</taxon>
        <taxon>Brassicales</taxon>
        <taxon>Brassicaceae</taxon>
        <taxon>Camelineae</taxon>
        <taxon>Camelina</taxon>
    </lineage>
</organism>
<proteinExistence type="inferred from homology"/>
<dbReference type="PROSITE" id="PS51375">
    <property type="entry name" value="PPR"/>
    <property type="match status" value="3"/>
</dbReference>
<name>A0ABM0VXK2_CAMSA</name>
<keyword evidence="4" id="KW-1185">Reference proteome</keyword>
<evidence type="ECO:0000256" key="2">
    <source>
        <dbReference type="ARBA" id="ARBA00022737"/>
    </source>
</evidence>
<feature type="repeat" description="PPR" evidence="3">
    <location>
        <begin position="32"/>
        <end position="66"/>
    </location>
</feature>
<evidence type="ECO:0000313" key="4">
    <source>
        <dbReference type="Proteomes" id="UP000694864"/>
    </source>
</evidence>
<accession>A0ABM0VXK2</accession>
<sequence>MVDCGFNEEKLEFFELTFRVYEDNGMFKESVRMFLHWRMVEGLCRRGEVEKSRELIDEFFRKGVKPEAYTYNTIINAYVKKRVFLAGDEKGLSLSSHTYGKGFQDAFTYNTVASRLSKLKRYGEAKQWLFTMIDRGIKPNTVSYTTLIDIYCKERNLKEAKKLFEVMGIEGEEQPNVVNYNVMINGYHKQEKVKEARKLRIVALGDCGH</sequence>
<dbReference type="GeneID" id="104743152"/>
<evidence type="ECO:0000313" key="5">
    <source>
        <dbReference type="RefSeq" id="XP_010462567.1"/>
    </source>
</evidence>
<feature type="repeat" description="PPR" evidence="3">
    <location>
        <begin position="105"/>
        <end position="139"/>
    </location>
</feature>
<dbReference type="InterPro" id="IPR002885">
    <property type="entry name" value="PPR_rpt"/>
</dbReference>
<dbReference type="PANTHER" id="PTHR47936:SF1">
    <property type="entry name" value="PENTATRICOPEPTIDE REPEAT-CONTAINING PROTEIN GUN1, CHLOROPLASTIC"/>
    <property type="match status" value="1"/>
</dbReference>
<dbReference type="RefSeq" id="XP_010462567.1">
    <property type="nucleotide sequence ID" value="XM_010464265.1"/>
</dbReference>
<reference evidence="4" key="1">
    <citation type="journal article" date="2014" name="Nat. Commun.">
        <title>The emerging biofuel crop Camelina sativa retains a highly undifferentiated hexaploid genome structure.</title>
        <authorList>
            <person name="Kagale S."/>
            <person name="Koh C."/>
            <person name="Nixon J."/>
            <person name="Bollina V."/>
            <person name="Clarke W.E."/>
            <person name="Tuteja R."/>
            <person name="Spillane C."/>
            <person name="Robinson S.J."/>
            <person name="Links M.G."/>
            <person name="Clarke C."/>
            <person name="Higgins E.E."/>
            <person name="Huebert T."/>
            <person name="Sharpe A.G."/>
            <person name="Parkin I.A."/>
        </authorList>
    </citation>
    <scope>NUCLEOTIDE SEQUENCE [LARGE SCALE GENOMIC DNA]</scope>
    <source>
        <strain evidence="4">cv. DH55</strain>
    </source>
</reference>
<evidence type="ECO:0000256" key="3">
    <source>
        <dbReference type="PROSITE-ProRule" id="PRU00708"/>
    </source>
</evidence>
<feature type="repeat" description="PPR" evidence="3">
    <location>
        <begin position="140"/>
        <end position="174"/>
    </location>
</feature>
<dbReference type="Pfam" id="PF13041">
    <property type="entry name" value="PPR_2"/>
    <property type="match status" value="1"/>
</dbReference>
<gene>
    <name evidence="5" type="primary">LOC104743152</name>
</gene>
<dbReference type="Pfam" id="PF01535">
    <property type="entry name" value="PPR"/>
    <property type="match status" value="1"/>
</dbReference>
<comment type="similarity">
    <text evidence="1">Belongs to the PPR family. P subfamily.</text>
</comment>
<dbReference type="InterPro" id="IPR011990">
    <property type="entry name" value="TPR-like_helical_dom_sf"/>
</dbReference>
<dbReference type="Pfam" id="PF12854">
    <property type="entry name" value="PPR_1"/>
    <property type="match status" value="1"/>
</dbReference>